<proteinExistence type="predicted"/>
<dbReference type="Proteomes" id="UP000216207">
    <property type="component" value="Unassembled WGS sequence"/>
</dbReference>
<keyword evidence="2" id="KW-0238">DNA-binding</keyword>
<name>A0A268NYF6_SHOCL</name>
<evidence type="ECO:0000256" key="1">
    <source>
        <dbReference type="ARBA" id="ARBA00023015"/>
    </source>
</evidence>
<dbReference type="InterPro" id="IPR000524">
    <property type="entry name" value="Tscrpt_reg_HTH_GntR"/>
</dbReference>
<dbReference type="GO" id="GO:0003700">
    <property type="term" value="F:DNA-binding transcription factor activity"/>
    <property type="evidence" value="ECO:0007669"/>
    <property type="project" value="InterPro"/>
</dbReference>
<gene>
    <name evidence="4" type="ORF">CHH72_12905</name>
</gene>
<dbReference type="SUPFAM" id="SSF46785">
    <property type="entry name" value="Winged helix' DNA-binding domain"/>
    <property type="match status" value="1"/>
</dbReference>
<dbReference type="Pfam" id="PF00392">
    <property type="entry name" value="GntR"/>
    <property type="match status" value="1"/>
</dbReference>
<dbReference type="EMBL" id="NPCC01000015">
    <property type="protein sequence ID" value="PAE88534.1"/>
    <property type="molecule type" value="Genomic_DNA"/>
</dbReference>
<dbReference type="CDD" id="cd07377">
    <property type="entry name" value="WHTH_GntR"/>
    <property type="match status" value="1"/>
</dbReference>
<dbReference type="PANTHER" id="PTHR38445:SF10">
    <property type="entry name" value="GNTR-FAMILY TRANSCRIPTIONAL REGULATOR"/>
    <property type="match status" value="1"/>
</dbReference>
<dbReference type="PANTHER" id="PTHR38445">
    <property type="entry name" value="HTH-TYPE TRANSCRIPTIONAL REPRESSOR YTRA"/>
    <property type="match status" value="1"/>
</dbReference>
<evidence type="ECO:0000313" key="4">
    <source>
        <dbReference type="EMBL" id="PAE88534.1"/>
    </source>
</evidence>
<accession>A0A268NYF6</accession>
<dbReference type="InterPro" id="IPR036390">
    <property type="entry name" value="WH_DNA-bd_sf"/>
</dbReference>
<reference evidence="4 5" key="1">
    <citation type="submission" date="2017-07" db="EMBL/GenBank/DDBJ databases">
        <title>Isolation and whole genome analysis of endospore-forming bacteria from heroin.</title>
        <authorList>
            <person name="Kalinowski J."/>
            <person name="Ahrens B."/>
            <person name="Al-Dilaimi A."/>
            <person name="Winkler A."/>
            <person name="Wibberg D."/>
            <person name="Schleenbecker U."/>
            <person name="Ruckert C."/>
            <person name="Wolfel R."/>
            <person name="Grass G."/>
        </authorList>
    </citation>
    <scope>NUCLEOTIDE SEQUENCE [LARGE SCALE GENOMIC DNA]</scope>
    <source>
        <strain evidence="4 5">7539</strain>
    </source>
</reference>
<keyword evidence="3" id="KW-0804">Transcription</keyword>
<dbReference type="InterPro" id="IPR036388">
    <property type="entry name" value="WH-like_DNA-bd_sf"/>
</dbReference>
<dbReference type="RefSeq" id="WP_011245477.1">
    <property type="nucleotide sequence ID" value="NZ_BOQQ01000007.1"/>
</dbReference>
<organism evidence="4 5">
    <name type="scientific">Shouchella clausii</name>
    <name type="common">Alkalihalobacillus clausii</name>
    <dbReference type="NCBI Taxonomy" id="79880"/>
    <lineage>
        <taxon>Bacteria</taxon>
        <taxon>Bacillati</taxon>
        <taxon>Bacillota</taxon>
        <taxon>Bacilli</taxon>
        <taxon>Bacillales</taxon>
        <taxon>Bacillaceae</taxon>
        <taxon>Shouchella</taxon>
    </lineage>
</organism>
<protein>
    <submittedName>
        <fullName evidence="4">GntR family transcriptional regulator</fullName>
    </submittedName>
</protein>
<evidence type="ECO:0000256" key="3">
    <source>
        <dbReference type="ARBA" id="ARBA00023163"/>
    </source>
</evidence>
<dbReference type="SMART" id="SM00345">
    <property type="entry name" value="HTH_GNTR"/>
    <property type="match status" value="1"/>
</dbReference>
<dbReference type="Gene3D" id="1.10.10.10">
    <property type="entry name" value="Winged helix-like DNA-binding domain superfamily/Winged helix DNA-binding domain"/>
    <property type="match status" value="1"/>
</dbReference>
<evidence type="ECO:0000313" key="5">
    <source>
        <dbReference type="Proteomes" id="UP000216207"/>
    </source>
</evidence>
<dbReference type="OMA" id="RIYSQYQ"/>
<evidence type="ECO:0000256" key="2">
    <source>
        <dbReference type="ARBA" id="ARBA00023125"/>
    </source>
</evidence>
<comment type="caution">
    <text evidence="4">The sequence shown here is derived from an EMBL/GenBank/DDBJ whole genome shotgun (WGS) entry which is preliminary data.</text>
</comment>
<sequence length="124" mass="13893">MKSSLDENKPIFQQIREMIEDDIVNGTLTEEAQVPSTNQLVAAYQINPATVLKGFNQLVDNGILYKKRGVGMFVKSGARSTLIKKRKQAFKESYVRSMLQEARKLGITDGELQEMIKSIGGEIE</sequence>
<dbReference type="PROSITE" id="PS50949">
    <property type="entry name" value="HTH_GNTR"/>
    <property type="match status" value="1"/>
</dbReference>
<keyword evidence="1" id="KW-0805">Transcription regulation</keyword>
<dbReference type="AlphaFoldDB" id="A0A268NYF6"/>
<dbReference type="GO" id="GO:0003677">
    <property type="term" value="F:DNA binding"/>
    <property type="evidence" value="ECO:0007669"/>
    <property type="project" value="UniProtKB-KW"/>
</dbReference>